<dbReference type="Proteomes" id="UP000002297">
    <property type="component" value="Chromosome"/>
</dbReference>
<dbReference type="GeneID" id="89453525"/>
<evidence type="ECO:0000313" key="3">
    <source>
        <dbReference type="Proteomes" id="UP000002297"/>
    </source>
</evidence>
<dbReference type="OrthoDB" id="9798539at2"/>
<proteinExistence type="predicted"/>
<dbReference type="EMBL" id="CP002046">
    <property type="protein sequence ID" value="EAP86132.1"/>
    <property type="molecule type" value="Genomic_DNA"/>
</dbReference>
<protein>
    <recommendedName>
        <fullName evidence="1">Phytase-like domain-containing protein</fullName>
    </recommendedName>
</protein>
<dbReference type="eggNOG" id="COG4222">
    <property type="taxonomic scope" value="Bacteria"/>
</dbReference>
<accession>A3UBY1</accession>
<dbReference type="InterPro" id="IPR027372">
    <property type="entry name" value="Phytase-like_dom"/>
</dbReference>
<dbReference type="AlphaFoldDB" id="A3UBY1"/>
<evidence type="ECO:0000313" key="2">
    <source>
        <dbReference type="EMBL" id="EAP86132.1"/>
    </source>
</evidence>
<gene>
    <name evidence="2" type="ordered locus">CA2559_08866</name>
</gene>
<dbReference type="PANTHER" id="PTHR37957">
    <property type="entry name" value="BLR7070 PROTEIN"/>
    <property type="match status" value="1"/>
</dbReference>
<reference evidence="2 3" key="1">
    <citation type="journal article" date="2010" name="J. Bacteriol.">
        <title>The complete genome sequence of Croceibacter atlanticus HTCC2559T.</title>
        <authorList>
            <person name="Oh H.M."/>
            <person name="Kang I."/>
            <person name="Ferriera S."/>
            <person name="Giovannoni S.J."/>
            <person name="Cho J.C."/>
        </authorList>
    </citation>
    <scope>NUCLEOTIDE SEQUENCE [LARGE SCALE GENOMIC DNA]</scope>
    <source>
        <strain evidence="3">ATCC BAA-628 / HTCC2559 / KCTC 12090</strain>
    </source>
</reference>
<feature type="domain" description="Phytase-like" evidence="1">
    <location>
        <begin position="49"/>
        <end position="345"/>
    </location>
</feature>
<keyword evidence="3" id="KW-1185">Reference proteome</keyword>
<sequence length="363" mass="40557">MKFKQIALILLISTSYSCSSLKVSKTPTYKVNYLDDYIYPKQVFIDGNEIGGLSGIDYDGNAYYLICDQPSKPRFYEADIILKGTTIDTVVFSKQHFIKAPKAINSQTLMDLESIRKVDNGFIISSEGSITNNKTPMVFYTDSTGAFIKSASIPEYFTSKGPQKPRNNGVFEGLTKAHLGKGFWVATELPLELDGPEPKVFNTTSLIRFTLFNDNGIAIKQLPYKLERLQKLPLLPFGVNGLTDMLQISENQFLVLERSYSAGYGTNGNVVQLILATNNNATNTLSDTILEKNELTYLEKEFLFNFKSVKKQLTKKSIDNIEGITFGPKLPNGNLSLILVSDNNFNSLGEQLNQFILLELIPQ</sequence>
<dbReference type="HOGENOM" id="CLU_047242_1_0_10"/>
<dbReference type="STRING" id="216432.CA2559_08866"/>
<evidence type="ECO:0000259" key="1">
    <source>
        <dbReference type="Pfam" id="PF13449"/>
    </source>
</evidence>
<organism evidence="2 3">
    <name type="scientific">Croceibacter atlanticus (strain ATCC BAA-628 / JCM 21780 / CIP 108009 / IAM 15332 / KCTC 12090 / HTCC2559)</name>
    <dbReference type="NCBI Taxonomy" id="216432"/>
    <lineage>
        <taxon>Bacteria</taxon>
        <taxon>Pseudomonadati</taxon>
        <taxon>Bacteroidota</taxon>
        <taxon>Flavobacteriia</taxon>
        <taxon>Flavobacteriales</taxon>
        <taxon>Flavobacteriaceae</taxon>
        <taxon>Croceibacter</taxon>
    </lineage>
</organism>
<dbReference type="Pfam" id="PF13449">
    <property type="entry name" value="Phytase-like"/>
    <property type="match status" value="1"/>
</dbReference>
<name>A3UBY1_CROAH</name>
<dbReference type="KEGG" id="cat:CA2559_08866"/>
<dbReference type="RefSeq" id="WP_013187518.1">
    <property type="nucleotide sequence ID" value="NC_014230.1"/>
</dbReference>
<dbReference type="PROSITE" id="PS51257">
    <property type="entry name" value="PROKAR_LIPOPROTEIN"/>
    <property type="match status" value="1"/>
</dbReference>
<dbReference type="PANTHER" id="PTHR37957:SF1">
    <property type="entry name" value="PHYTASE-LIKE DOMAIN-CONTAINING PROTEIN"/>
    <property type="match status" value="1"/>
</dbReference>